<keyword evidence="3" id="KW-1185">Reference proteome</keyword>
<sequence length="191" mass="20670">MRSFRLTCCAQYPPIQCHLSLASRIPPTGHEIHAPPSSSHAYRTPGRSRAFAEVACVRRALEDRPQVPRVQRSPPSELASAGRANPANPANSRAVHNECSNVLGASIVSPAPYPRPAPSHTPAVSPRSRTLFTLASSPPPIHPLQAGIWCVVLLPRLPTRTPRSGTAARPSTALVQGRTTQYHTLRFPYTT</sequence>
<dbReference type="AlphaFoldDB" id="A0AAD7C6U2"/>
<dbReference type="Proteomes" id="UP001221757">
    <property type="component" value="Unassembled WGS sequence"/>
</dbReference>
<proteinExistence type="predicted"/>
<gene>
    <name evidence="2" type="ORF">B0H17DRAFT_1339263</name>
</gene>
<evidence type="ECO:0000313" key="2">
    <source>
        <dbReference type="EMBL" id="KAJ7640624.1"/>
    </source>
</evidence>
<dbReference type="EMBL" id="JARKIE010000424">
    <property type="protein sequence ID" value="KAJ7640624.1"/>
    <property type="molecule type" value="Genomic_DNA"/>
</dbReference>
<organism evidence="2 3">
    <name type="scientific">Mycena rosella</name>
    <name type="common">Pink bonnet</name>
    <name type="synonym">Agaricus rosellus</name>
    <dbReference type="NCBI Taxonomy" id="1033263"/>
    <lineage>
        <taxon>Eukaryota</taxon>
        <taxon>Fungi</taxon>
        <taxon>Dikarya</taxon>
        <taxon>Basidiomycota</taxon>
        <taxon>Agaricomycotina</taxon>
        <taxon>Agaricomycetes</taxon>
        <taxon>Agaricomycetidae</taxon>
        <taxon>Agaricales</taxon>
        <taxon>Marasmiineae</taxon>
        <taxon>Mycenaceae</taxon>
        <taxon>Mycena</taxon>
    </lineage>
</organism>
<evidence type="ECO:0000256" key="1">
    <source>
        <dbReference type="SAM" id="MobiDB-lite"/>
    </source>
</evidence>
<name>A0AAD7C6U2_MYCRO</name>
<comment type="caution">
    <text evidence="2">The sequence shown here is derived from an EMBL/GenBank/DDBJ whole genome shotgun (WGS) entry which is preliminary data.</text>
</comment>
<feature type="compositionally biased region" description="Low complexity" evidence="1">
    <location>
        <begin position="67"/>
        <end position="93"/>
    </location>
</feature>
<reference evidence="2" key="1">
    <citation type="submission" date="2023-03" db="EMBL/GenBank/DDBJ databases">
        <title>Massive genome expansion in bonnet fungi (Mycena s.s.) driven by repeated elements and novel gene families across ecological guilds.</title>
        <authorList>
            <consortium name="Lawrence Berkeley National Laboratory"/>
            <person name="Harder C.B."/>
            <person name="Miyauchi S."/>
            <person name="Viragh M."/>
            <person name="Kuo A."/>
            <person name="Thoen E."/>
            <person name="Andreopoulos B."/>
            <person name="Lu D."/>
            <person name="Skrede I."/>
            <person name="Drula E."/>
            <person name="Henrissat B."/>
            <person name="Morin E."/>
            <person name="Kohler A."/>
            <person name="Barry K."/>
            <person name="LaButti K."/>
            <person name="Morin E."/>
            <person name="Salamov A."/>
            <person name="Lipzen A."/>
            <person name="Mereny Z."/>
            <person name="Hegedus B."/>
            <person name="Baldrian P."/>
            <person name="Stursova M."/>
            <person name="Weitz H."/>
            <person name="Taylor A."/>
            <person name="Grigoriev I.V."/>
            <person name="Nagy L.G."/>
            <person name="Martin F."/>
            <person name="Kauserud H."/>
        </authorList>
    </citation>
    <scope>NUCLEOTIDE SEQUENCE</scope>
    <source>
        <strain evidence="2">CBHHK067</strain>
    </source>
</reference>
<accession>A0AAD7C6U2</accession>
<evidence type="ECO:0000313" key="3">
    <source>
        <dbReference type="Proteomes" id="UP001221757"/>
    </source>
</evidence>
<feature type="region of interest" description="Disordered" evidence="1">
    <location>
        <begin position="65"/>
        <end position="93"/>
    </location>
</feature>
<protein>
    <submittedName>
        <fullName evidence="2">Uncharacterized protein</fullName>
    </submittedName>
</protein>